<feature type="domain" description="Luciferase-like" evidence="2">
    <location>
        <begin position="4"/>
        <end position="302"/>
    </location>
</feature>
<evidence type="ECO:0000313" key="3">
    <source>
        <dbReference type="EMBL" id="RNB66811.1"/>
    </source>
</evidence>
<dbReference type="NCBIfam" id="TIGR03558">
    <property type="entry name" value="oxido_grp_1"/>
    <property type="match status" value="1"/>
</dbReference>
<dbReference type="PANTHER" id="PTHR30137">
    <property type="entry name" value="LUCIFERASE-LIKE MONOOXYGENASE"/>
    <property type="match status" value="1"/>
</dbReference>
<reference evidence="3 4" key="1">
    <citation type="submission" date="2018-10" db="EMBL/GenBank/DDBJ databases">
        <title>Phylogenomics of Brevibacillus.</title>
        <authorList>
            <person name="Dunlap C."/>
        </authorList>
    </citation>
    <scope>NUCLEOTIDE SEQUENCE [LARGE SCALE GENOMIC DNA]</scope>
    <source>
        <strain evidence="3 4">JCM 12215</strain>
    </source>
</reference>
<dbReference type="InterPro" id="IPR019949">
    <property type="entry name" value="CmoO-like"/>
</dbReference>
<dbReference type="Pfam" id="PF00296">
    <property type="entry name" value="Bac_luciferase"/>
    <property type="match status" value="1"/>
</dbReference>
<dbReference type="AlphaFoldDB" id="A0A3M8BTQ6"/>
<dbReference type="GO" id="GO:0005829">
    <property type="term" value="C:cytosol"/>
    <property type="evidence" value="ECO:0007669"/>
    <property type="project" value="TreeGrafter"/>
</dbReference>
<evidence type="ECO:0000259" key="2">
    <source>
        <dbReference type="Pfam" id="PF00296"/>
    </source>
</evidence>
<organism evidence="3 4">
    <name type="scientific">Brevibacillus invocatus</name>
    <dbReference type="NCBI Taxonomy" id="173959"/>
    <lineage>
        <taxon>Bacteria</taxon>
        <taxon>Bacillati</taxon>
        <taxon>Bacillota</taxon>
        <taxon>Bacilli</taxon>
        <taxon>Bacillales</taxon>
        <taxon>Paenibacillaceae</taxon>
        <taxon>Brevibacillus</taxon>
    </lineage>
</organism>
<keyword evidence="4" id="KW-1185">Reference proteome</keyword>
<dbReference type="PANTHER" id="PTHR30137:SF20">
    <property type="entry name" value="N-ACETYL-S-ALKYLCYSTEINE MONOOXYGENASE"/>
    <property type="match status" value="1"/>
</dbReference>
<dbReference type="OrthoDB" id="9780518at2"/>
<gene>
    <name evidence="3" type="ORF">EDM52_23265</name>
</gene>
<dbReference type="InterPro" id="IPR036661">
    <property type="entry name" value="Luciferase-like_sf"/>
</dbReference>
<dbReference type="Proteomes" id="UP000282028">
    <property type="component" value="Unassembled WGS sequence"/>
</dbReference>
<protein>
    <submittedName>
        <fullName evidence="3">LLM class flavin-dependent oxidoreductase</fullName>
    </submittedName>
</protein>
<dbReference type="EMBL" id="RHHR01000062">
    <property type="protein sequence ID" value="RNB66811.1"/>
    <property type="molecule type" value="Genomic_DNA"/>
</dbReference>
<sequence>MTLRFSILDQSPLGEKETAAEAIQHTVRLAKRAEELGYHRFWVSEHHDSTAVAGSSPEVLMAYLLAQTSTIRIGSGGVMLQHYSPYKVAENFNLLATLAPGRIDLGIGRAPGGYPKSTKALQPIEHSAVTSLDEKLGELVHHLHQILPADHPLHGVKATPIPEIPANLFLLGTSASSAELAARSGIPYVFAHFINGNEKVIQDALHTYRSRFQPFRNDKPQAIIAISVIVTETDEEAKALAANHQNVKIHLESGRTINVNSLQAAEEYGRQAEEGYTLEVQDAQIIHGSKETVRERLLEFHQQYEVDEIILIARMNSYPERLRAYELIHEAFTELPVSFISNTGK</sequence>
<dbReference type="InterPro" id="IPR011251">
    <property type="entry name" value="Luciferase-like_dom"/>
</dbReference>
<accession>A0A3M8BTQ6</accession>
<dbReference type="RefSeq" id="WP_122911286.1">
    <property type="nucleotide sequence ID" value="NZ_CBCSBE010000001.1"/>
</dbReference>
<name>A0A3M8BTQ6_9BACL</name>
<proteinExistence type="predicted"/>
<comment type="similarity">
    <text evidence="1">To bacterial alkanal monooxygenase alpha and beta chains.</text>
</comment>
<dbReference type="SUPFAM" id="SSF51679">
    <property type="entry name" value="Bacterial luciferase-like"/>
    <property type="match status" value="1"/>
</dbReference>
<dbReference type="InterPro" id="IPR050766">
    <property type="entry name" value="Bact_Lucif_Oxidored"/>
</dbReference>
<evidence type="ECO:0000256" key="1">
    <source>
        <dbReference type="ARBA" id="ARBA00007789"/>
    </source>
</evidence>
<evidence type="ECO:0000313" key="4">
    <source>
        <dbReference type="Proteomes" id="UP000282028"/>
    </source>
</evidence>
<dbReference type="FunFam" id="3.20.20.30:FF:000002">
    <property type="entry name" value="LLM class flavin-dependent oxidoreductase"/>
    <property type="match status" value="1"/>
</dbReference>
<dbReference type="GO" id="GO:0016705">
    <property type="term" value="F:oxidoreductase activity, acting on paired donors, with incorporation or reduction of molecular oxygen"/>
    <property type="evidence" value="ECO:0007669"/>
    <property type="project" value="InterPro"/>
</dbReference>
<comment type="caution">
    <text evidence="3">The sequence shown here is derived from an EMBL/GenBank/DDBJ whole genome shotgun (WGS) entry which is preliminary data.</text>
</comment>
<dbReference type="Gene3D" id="3.20.20.30">
    <property type="entry name" value="Luciferase-like domain"/>
    <property type="match status" value="1"/>
</dbReference>